<dbReference type="EMBL" id="QKKF02000377">
    <property type="protein sequence ID" value="RZF49079.1"/>
    <property type="molecule type" value="Genomic_DNA"/>
</dbReference>
<organism evidence="2 3">
    <name type="scientific">Laodelphax striatellus</name>
    <name type="common">Small brown planthopper</name>
    <name type="synonym">Delphax striatella</name>
    <dbReference type="NCBI Taxonomy" id="195883"/>
    <lineage>
        <taxon>Eukaryota</taxon>
        <taxon>Metazoa</taxon>
        <taxon>Ecdysozoa</taxon>
        <taxon>Arthropoda</taxon>
        <taxon>Hexapoda</taxon>
        <taxon>Insecta</taxon>
        <taxon>Pterygota</taxon>
        <taxon>Neoptera</taxon>
        <taxon>Paraneoptera</taxon>
        <taxon>Hemiptera</taxon>
        <taxon>Auchenorrhyncha</taxon>
        <taxon>Fulgoroidea</taxon>
        <taxon>Delphacidae</taxon>
        <taxon>Criomorphinae</taxon>
        <taxon>Laodelphax</taxon>
    </lineage>
</organism>
<dbReference type="InParanoid" id="A0A482XUU1"/>
<evidence type="ECO:0000256" key="1">
    <source>
        <dbReference type="SAM" id="MobiDB-lite"/>
    </source>
</evidence>
<dbReference type="Proteomes" id="UP000291343">
    <property type="component" value="Unassembled WGS sequence"/>
</dbReference>
<reference evidence="2 3" key="1">
    <citation type="journal article" date="2017" name="Gigascience">
        <title>Genome sequence of the small brown planthopper, Laodelphax striatellus.</title>
        <authorList>
            <person name="Zhu J."/>
            <person name="Jiang F."/>
            <person name="Wang X."/>
            <person name="Yang P."/>
            <person name="Bao Y."/>
            <person name="Zhao W."/>
            <person name="Wang W."/>
            <person name="Lu H."/>
            <person name="Wang Q."/>
            <person name="Cui N."/>
            <person name="Li J."/>
            <person name="Chen X."/>
            <person name="Luo L."/>
            <person name="Yu J."/>
            <person name="Kang L."/>
            <person name="Cui F."/>
        </authorList>
    </citation>
    <scope>NUCLEOTIDE SEQUENCE [LARGE SCALE GENOMIC DNA]</scope>
    <source>
        <strain evidence="2">Lst14</strain>
    </source>
</reference>
<proteinExistence type="predicted"/>
<keyword evidence="3" id="KW-1185">Reference proteome</keyword>
<sequence>MQLVVASISSNLKVEKQCINQHSFVLESDGAQAIAHSREPPESSISRRSVRLPSCFACTSVRVACVSVCVLCFCRAHVAAASLCCAPNSRPAHWRACSHLLSAFCSSVGQLPQTPDCFGRVRPRLIGRTQAGVSRRKRSLCAIAACPLVYTSKTSDKARRQIRRRRRGQLLSRSRPPSRSDRAGATTDCHPLRQVTRGNPRPVSNQMYSIPTAAAAAAAAAATLISFPLLCMCGASTATTAFICHAAAARTVSSRLVRFSTLDSLTTVQLYNCTKMCEDTELMKNVRKCCFKEKVVGGLT</sequence>
<gene>
    <name evidence="2" type="ORF">LSTR_LSTR008365</name>
</gene>
<evidence type="ECO:0000313" key="3">
    <source>
        <dbReference type="Proteomes" id="UP000291343"/>
    </source>
</evidence>
<name>A0A482XUU1_LAOST</name>
<feature type="region of interest" description="Disordered" evidence="1">
    <location>
        <begin position="156"/>
        <end position="204"/>
    </location>
</feature>
<evidence type="ECO:0000313" key="2">
    <source>
        <dbReference type="EMBL" id="RZF49079.1"/>
    </source>
</evidence>
<protein>
    <submittedName>
        <fullName evidence="2">Uncharacterized protein</fullName>
    </submittedName>
</protein>
<comment type="caution">
    <text evidence="2">The sequence shown here is derived from an EMBL/GenBank/DDBJ whole genome shotgun (WGS) entry which is preliminary data.</text>
</comment>
<accession>A0A482XUU1</accession>
<dbReference type="AlphaFoldDB" id="A0A482XUU1"/>